<dbReference type="NCBIfam" id="NF006520">
    <property type="entry name" value="PRK08965.1-4"/>
    <property type="match status" value="1"/>
</dbReference>
<keyword evidence="4 7" id="KW-0812">Transmembrane</keyword>
<reference evidence="8 9" key="1">
    <citation type="journal article" date="2015" name="Stand. Genomic Sci.">
        <title>Genomic Encyclopedia of Bacterial and Archaeal Type Strains, Phase III: the genomes of soil and plant-associated and newly described type strains.</title>
        <authorList>
            <person name="Whitman W.B."/>
            <person name="Woyke T."/>
            <person name="Klenk H.P."/>
            <person name="Zhou Y."/>
            <person name="Lilburn T.G."/>
            <person name="Beck B.J."/>
            <person name="De Vos P."/>
            <person name="Vandamme P."/>
            <person name="Eisen J.A."/>
            <person name="Garrity G."/>
            <person name="Hugenholtz P."/>
            <person name="Kyrpides N.C."/>
        </authorList>
    </citation>
    <scope>NUCLEOTIDE SEQUENCE [LARGE SCALE GENOMIC DNA]</scope>
    <source>
        <strain evidence="8 9">CGMCC 1.7748</strain>
    </source>
</reference>
<keyword evidence="5 7" id="KW-1133">Transmembrane helix</keyword>
<dbReference type="GO" id="GO:0005886">
    <property type="term" value="C:plasma membrane"/>
    <property type="evidence" value="ECO:0007669"/>
    <property type="project" value="UniProtKB-SubCell"/>
</dbReference>
<comment type="subcellular location">
    <subcellularLocation>
        <location evidence="1">Cell membrane</location>
        <topology evidence="1">Multi-pass membrane protein</topology>
    </subcellularLocation>
</comment>
<dbReference type="RefSeq" id="WP_145072147.1">
    <property type="nucleotide sequence ID" value="NZ_JACIIY010000035.1"/>
</dbReference>
<evidence type="ECO:0000256" key="4">
    <source>
        <dbReference type="ARBA" id="ARBA00022692"/>
    </source>
</evidence>
<dbReference type="InterPro" id="IPR002758">
    <property type="entry name" value="Cation_antiport_E"/>
</dbReference>
<organism evidence="8 9">
    <name type="scientific">Sphingobium wenxiniae (strain DSM 21828 / CGMCC 1.7748 / JZ-1)</name>
    <dbReference type="NCBI Taxonomy" id="595605"/>
    <lineage>
        <taxon>Bacteria</taxon>
        <taxon>Pseudomonadati</taxon>
        <taxon>Pseudomonadota</taxon>
        <taxon>Alphaproteobacteria</taxon>
        <taxon>Sphingomonadales</taxon>
        <taxon>Sphingomonadaceae</taxon>
        <taxon>Sphingobium</taxon>
    </lineage>
</organism>
<dbReference type="PANTHER" id="PTHR34584:SF1">
    <property type="entry name" value="NA(+)_H(+) ANTIPORTER SUBUNIT E1"/>
    <property type="match status" value="1"/>
</dbReference>
<protein>
    <submittedName>
        <fullName evidence="8">Multicomponent K+:H+ antiporter subunit E</fullName>
    </submittedName>
</protein>
<proteinExistence type="inferred from homology"/>
<dbReference type="Proteomes" id="UP000316624">
    <property type="component" value="Unassembled WGS sequence"/>
</dbReference>
<dbReference type="GO" id="GO:0008324">
    <property type="term" value="F:monoatomic cation transmembrane transporter activity"/>
    <property type="evidence" value="ECO:0007669"/>
    <property type="project" value="InterPro"/>
</dbReference>
<comment type="caution">
    <text evidence="8">The sequence shown here is derived from an EMBL/GenBank/DDBJ whole genome shotgun (WGS) entry which is preliminary data.</text>
</comment>
<name>A0A562KKW8_SPHWJ</name>
<keyword evidence="9" id="KW-1185">Reference proteome</keyword>
<evidence type="ECO:0000313" key="9">
    <source>
        <dbReference type="Proteomes" id="UP000316624"/>
    </source>
</evidence>
<dbReference type="Pfam" id="PF01899">
    <property type="entry name" value="MNHE"/>
    <property type="match status" value="1"/>
</dbReference>
<dbReference type="PANTHER" id="PTHR34584">
    <property type="entry name" value="NA(+)/H(+) ANTIPORTER SUBUNIT E1"/>
    <property type="match status" value="1"/>
</dbReference>
<feature type="transmembrane region" description="Helical" evidence="7">
    <location>
        <begin position="102"/>
        <end position="121"/>
    </location>
</feature>
<evidence type="ECO:0000256" key="6">
    <source>
        <dbReference type="ARBA" id="ARBA00023136"/>
    </source>
</evidence>
<evidence type="ECO:0000256" key="1">
    <source>
        <dbReference type="ARBA" id="ARBA00004651"/>
    </source>
</evidence>
<comment type="similarity">
    <text evidence="2">Belongs to the CPA3 antiporters (TC 2.A.63) subunit E family.</text>
</comment>
<dbReference type="PIRSF" id="PIRSF019239">
    <property type="entry name" value="MrpE"/>
    <property type="match status" value="1"/>
</dbReference>
<keyword evidence="3" id="KW-1003">Cell membrane</keyword>
<evidence type="ECO:0000256" key="2">
    <source>
        <dbReference type="ARBA" id="ARBA00006228"/>
    </source>
</evidence>
<evidence type="ECO:0000313" key="8">
    <source>
        <dbReference type="EMBL" id="TWH95905.1"/>
    </source>
</evidence>
<dbReference type="EMBL" id="VLKK01000003">
    <property type="protein sequence ID" value="TWH95905.1"/>
    <property type="molecule type" value="Genomic_DNA"/>
</dbReference>
<sequence length="160" mass="18026">MKRIVPFPLLAVALFGMWVLLTGFSPGHVLLGTVIAVLLSRVMLPLAPEQPRIRFGTAMLKLPVTVFADIVRSNIAVARIILFRPPERKSGFVRLPIELDSPYALAMLAIIITATPGTLWLQHDAHNKIILIHVLDLVDEAEWIDLIKNRYEKLLMEIFE</sequence>
<keyword evidence="6 7" id="KW-0472">Membrane</keyword>
<accession>A0A562KKW8</accession>
<evidence type="ECO:0000256" key="7">
    <source>
        <dbReference type="SAM" id="Phobius"/>
    </source>
</evidence>
<evidence type="ECO:0000256" key="5">
    <source>
        <dbReference type="ARBA" id="ARBA00022989"/>
    </source>
</evidence>
<gene>
    <name evidence="8" type="ORF">IQ35_00992</name>
</gene>
<evidence type="ECO:0000256" key="3">
    <source>
        <dbReference type="ARBA" id="ARBA00022475"/>
    </source>
</evidence>
<feature type="transmembrane region" description="Helical" evidence="7">
    <location>
        <begin position="7"/>
        <end position="24"/>
    </location>
</feature>
<dbReference type="AlphaFoldDB" id="A0A562KKW8"/>